<dbReference type="Proteomes" id="UP000886520">
    <property type="component" value="Chromosome 13"/>
</dbReference>
<dbReference type="AlphaFoldDB" id="A0A9D4ZEF1"/>
<dbReference type="InterPro" id="IPR006571">
    <property type="entry name" value="TLDc_dom"/>
</dbReference>
<dbReference type="Gene3D" id="1.10.238.10">
    <property type="entry name" value="EF-hand"/>
    <property type="match status" value="1"/>
</dbReference>
<feature type="domain" description="TLDc" evidence="1">
    <location>
        <begin position="212"/>
        <end position="380"/>
    </location>
</feature>
<dbReference type="Pfam" id="PF07534">
    <property type="entry name" value="TLD"/>
    <property type="match status" value="1"/>
</dbReference>
<evidence type="ECO:0000259" key="1">
    <source>
        <dbReference type="PROSITE" id="PS51886"/>
    </source>
</evidence>
<dbReference type="EMBL" id="JABFUD020000013">
    <property type="protein sequence ID" value="KAI5071062.1"/>
    <property type="molecule type" value="Genomic_DNA"/>
</dbReference>
<dbReference type="SUPFAM" id="SSF47473">
    <property type="entry name" value="EF-hand"/>
    <property type="match status" value="1"/>
</dbReference>
<dbReference type="PANTHER" id="PTHR23354:SF95">
    <property type="entry name" value="CALCIUM-BINDING EF-HAND FAMILY PROTEIN-RELATED"/>
    <property type="match status" value="1"/>
</dbReference>
<evidence type="ECO:0000313" key="2">
    <source>
        <dbReference type="EMBL" id="KAI5071062.1"/>
    </source>
</evidence>
<dbReference type="PANTHER" id="PTHR23354">
    <property type="entry name" value="NUCLEOLAR PROTEIN 7/ESTROGEN RECEPTOR COACTIVATOR-RELATED"/>
    <property type="match status" value="1"/>
</dbReference>
<name>A0A9D4ZEF1_ADICA</name>
<dbReference type="PROSITE" id="PS51886">
    <property type="entry name" value="TLDC"/>
    <property type="match status" value="1"/>
</dbReference>
<comment type="caution">
    <text evidence="2">The sequence shown here is derived from an EMBL/GenBank/DDBJ whole genome shotgun (WGS) entry which is preliminary data.</text>
</comment>
<sequence length="420" mass="46145">MGNKQGRSSSPEFLSACRRFSTSELQDLRALFVSLASQSRSDGEFISASVFQAHYGIHGSLGSRLFDLVSFSRKDQRVYYEDLVMSKAIYEKGSPDEVEKFTYQLVDLLGDGRVQRSEAEAVVLSTLETVLGPKDAIPGAGLPESSIQGFVDAAELSTDGNHEAYVSDLEFRKWCHLIPSLKKFLGGLLTSPSADVLGRQVPQLRCPENIPSFLKREFAWHISGILPQVETQEWSLLYHSSVHGLSFNTFLSRLTSVGGPSVLLIKDEDGNMFGGYASQSWERHHDFFGDLKCFLFSLQPRSAIYRATGANNNMLWCAVNYTSESIPNGIGFGGQKNHFGIFLPASLDRGHAFPSVTFGNPCLSNKSTFNIDIIECWGVVLDTEESTKASASGGTILERFKEDRNMLNMVGIASASNSVG</sequence>
<dbReference type="OrthoDB" id="26679at2759"/>
<proteinExistence type="predicted"/>
<accession>A0A9D4ZEF1</accession>
<dbReference type="InterPro" id="IPR011992">
    <property type="entry name" value="EF-hand-dom_pair"/>
</dbReference>
<dbReference type="SMART" id="SM00584">
    <property type="entry name" value="TLDc"/>
    <property type="match status" value="1"/>
</dbReference>
<protein>
    <recommendedName>
        <fullName evidence="1">TLDc domain-containing protein</fullName>
    </recommendedName>
</protein>
<reference evidence="2" key="1">
    <citation type="submission" date="2021-01" db="EMBL/GenBank/DDBJ databases">
        <title>Adiantum capillus-veneris genome.</title>
        <authorList>
            <person name="Fang Y."/>
            <person name="Liao Q."/>
        </authorList>
    </citation>
    <scope>NUCLEOTIDE SEQUENCE</scope>
    <source>
        <strain evidence="2">H3</strain>
        <tissue evidence="2">Leaf</tissue>
    </source>
</reference>
<organism evidence="2 3">
    <name type="scientific">Adiantum capillus-veneris</name>
    <name type="common">Maidenhair fern</name>
    <dbReference type="NCBI Taxonomy" id="13818"/>
    <lineage>
        <taxon>Eukaryota</taxon>
        <taxon>Viridiplantae</taxon>
        <taxon>Streptophyta</taxon>
        <taxon>Embryophyta</taxon>
        <taxon>Tracheophyta</taxon>
        <taxon>Polypodiopsida</taxon>
        <taxon>Polypodiidae</taxon>
        <taxon>Polypodiales</taxon>
        <taxon>Pteridineae</taxon>
        <taxon>Pteridaceae</taxon>
        <taxon>Vittarioideae</taxon>
        <taxon>Adiantum</taxon>
    </lineage>
</organism>
<gene>
    <name evidence="2" type="ORF">GOP47_0013313</name>
</gene>
<keyword evidence="3" id="KW-1185">Reference proteome</keyword>
<evidence type="ECO:0000313" key="3">
    <source>
        <dbReference type="Proteomes" id="UP000886520"/>
    </source>
</evidence>